<dbReference type="AlphaFoldDB" id="A0A4Y1RCV2"/>
<name>A0A4Y1RCV2_PRUDU</name>
<accession>A0A4Y1RCV2</accession>
<protein>
    <submittedName>
        <fullName evidence="2">Uncharacterized protein</fullName>
    </submittedName>
</protein>
<organism evidence="2">
    <name type="scientific">Prunus dulcis</name>
    <name type="common">Almond</name>
    <name type="synonym">Amygdalus dulcis</name>
    <dbReference type="NCBI Taxonomy" id="3755"/>
    <lineage>
        <taxon>Eukaryota</taxon>
        <taxon>Viridiplantae</taxon>
        <taxon>Streptophyta</taxon>
        <taxon>Embryophyta</taxon>
        <taxon>Tracheophyta</taxon>
        <taxon>Spermatophyta</taxon>
        <taxon>Magnoliopsida</taxon>
        <taxon>eudicotyledons</taxon>
        <taxon>Gunneridae</taxon>
        <taxon>Pentapetalae</taxon>
        <taxon>rosids</taxon>
        <taxon>fabids</taxon>
        <taxon>Rosales</taxon>
        <taxon>Rosaceae</taxon>
        <taxon>Amygdaloideae</taxon>
        <taxon>Amygdaleae</taxon>
        <taxon>Prunus</taxon>
    </lineage>
</organism>
<evidence type="ECO:0000313" key="2">
    <source>
        <dbReference type="EMBL" id="BBH02061.1"/>
    </source>
</evidence>
<gene>
    <name evidence="2" type="ORF">Prudu_012513</name>
</gene>
<feature type="region of interest" description="Disordered" evidence="1">
    <location>
        <begin position="56"/>
        <end position="77"/>
    </location>
</feature>
<evidence type="ECO:0000256" key="1">
    <source>
        <dbReference type="SAM" id="MobiDB-lite"/>
    </source>
</evidence>
<dbReference type="EMBL" id="AP019300">
    <property type="protein sequence ID" value="BBH02061.1"/>
    <property type="molecule type" value="Genomic_DNA"/>
</dbReference>
<dbReference type="InterPro" id="IPR032675">
    <property type="entry name" value="LRR_dom_sf"/>
</dbReference>
<reference evidence="2" key="1">
    <citation type="journal article" date="2019" name="Science">
        <title>Mutation of a bHLH transcription factor allowed almond domestication.</title>
        <authorList>
            <person name="Sanchez-Perez R."/>
            <person name="Pavan S."/>
            <person name="Mazzeo R."/>
            <person name="Moldovan C."/>
            <person name="Aiese Cigliano R."/>
            <person name="Del Cueto J."/>
            <person name="Ricciardi F."/>
            <person name="Lotti C."/>
            <person name="Ricciardi L."/>
            <person name="Dicenta F."/>
            <person name="Lopez-Marques R.L."/>
            <person name="Lindberg Moller B."/>
        </authorList>
    </citation>
    <scope>NUCLEOTIDE SEQUENCE</scope>
</reference>
<dbReference type="SUPFAM" id="SSF52058">
    <property type="entry name" value="L domain-like"/>
    <property type="match status" value="1"/>
</dbReference>
<dbReference type="Gene3D" id="3.80.10.10">
    <property type="entry name" value="Ribonuclease Inhibitor"/>
    <property type="match status" value="1"/>
</dbReference>
<proteinExistence type="predicted"/>
<sequence length="77" mass="8458">MSGCSRIDVLPENLGSLEQLQELDARKTAIREEPGSIFLLPNLKRLCFRGNKDVPVESSVSAEHKDELSESSVSTEA</sequence>